<feature type="region of interest" description="Disordered" evidence="1">
    <location>
        <begin position="478"/>
        <end position="497"/>
    </location>
</feature>
<name>A0ABR1KD28_9PEZI</name>
<gene>
    <name evidence="3" type="ORF">IWZ03DRAFT_390458</name>
</gene>
<evidence type="ECO:0000256" key="1">
    <source>
        <dbReference type="SAM" id="MobiDB-lite"/>
    </source>
</evidence>
<reference evidence="3 4" key="1">
    <citation type="submission" date="2024-04" db="EMBL/GenBank/DDBJ databases">
        <title>Phyllosticta paracitricarpa is synonymous to the EU quarantine fungus P. citricarpa based on phylogenomic analyses.</title>
        <authorList>
            <consortium name="Lawrence Berkeley National Laboratory"/>
            <person name="Van Ingen-Buijs V.A."/>
            <person name="Van Westerhoven A.C."/>
            <person name="Haridas S."/>
            <person name="Skiadas P."/>
            <person name="Martin F."/>
            <person name="Groenewald J.Z."/>
            <person name="Crous P.W."/>
            <person name="Seidl M.F."/>
        </authorList>
    </citation>
    <scope>NUCLEOTIDE SEQUENCE [LARGE SCALE GENOMIC DNA]</scope>
    <source>
        <strain evidence="3 4">CBS 123371</strain>
    </source>
</reference>
<evidence type="ECO:0000313" key="4">
    <source>
        <dbReference type="Proteomes" id="UP001363622"/>
    </source>
</evidence>
<dbReference type="InterPro" id="IPR056196">
    <property type="entry name" value="Mmc1_C"/>
</dbReference>
<dbReference type="Pfam" id="PF23868">
    <property type="entry name" value="Mmc1_C"/>
    <property type="match status" value="1"/>
</dbReference>
<accession>A0ABR1KD28</accession>
<dbReference type="Pfam" id="PF23867">
    <property type="entry name" value="Mmc1_N"/>
    <property type="match status" value="1"/>
</dbReference>
<dbReference type="Proteomes" id="UP001363622">
    <property type="component" value="Unassembled WGS sequence"/>
</dbReference>
<feature type="domain" description="Mmc1 C-terminal" evidence="2">
    <location>
        <begin position="399"/>
        <end position="630"/>
    </location>
</feature>
<keyword evidence="4" id="KW-1185">Reference proteome</keyword>
<organism evidence="3 4">
    <name type="scientific">Phyllosticta citriasiana</name>
    <dbReference type="NCBI Taxonomy" id="595635"/>
    <lineage>
        <taxon>Eukaryota</taxon>
        <taxon>Fungi</taxon>
        <taxon>Dikarya</taxon>
        <taxon>Ascomycota</taxon>
        <taxon>Pezizomycotina</taxon>
        <taxon>Dothideomycetes</taxon>
        <taxon>Dothideomycetes incertae sedis</taxon>
        <taxon>Botryosphaeriales</taxon>
        <taxon>Phyllostictaceae</taxon>
        <taxon>Phyllosticta</taxon>
    </lineage>
</organism>
<evidence type="ECO:0000259" key="2">
    <source>
        <dbReference type="Pfam" id="PF23868"/>
    </source>
</evidence>
<protein>
    <recommendedName>
        <fullName evidence="2">Mmc1 C-terminal domain-containing protein</fullName>
    </recommendedName>
</protein>
<sequence length="686" mass="75640">MPRRVYSVQRLANPPFSRPSSTYVCPSCSSWRLDSSLSRPSLPTKTAAAHRARIVSSFQPNLRLHASTLASRTAINAPLEGPPRLKELHQALNALKTDAATYVNLSRLQLALRSLEREDPVVRVAVLSLGDQRAAKRLVRLLLADPLADKESWEEELEKNESGNGQATLLRYGDASDVHPFNPLLRTISVPSRVLQKLNIEILISSLNASIVAPVSSDAEKPRDAILVPTLQTPTSATGRLINVTYPVHRAIVFGEGLDSSVAFGRFVASQAEQDLPVDTVKLAVGLSAPAEEPEQTAADKYVAVDVDLGIQALDRFRESIQNSSFFERGWFRSGMPALATWLARGTTNEAETLKPAVGELIWSVLAETESAITSDDKRRLQELLALSIPESTKKSIIEALGVWAERAHTELRGRLDLAFAGPYWRKLSWWKLLWRVDDVSMIASDILERRWLTDAEKGLVWVAGRLHEAGFFSRSRITRTQPTPPTSKPSKKPRFGDDAPPLYLSDLHKTPEDSVVDTDSPLSQKPSPYIYPQHIPLSRRYLLSSSIPPLQATAQRLILQTLSTSGAATALAALLHISALLPTHLGIALSAYEAGGVGAVGIAWSLMRLQKKWEKERENWEGVVREEGRVALRDAEGWVRDVVREAGESKEDKIAADEGAADRRRAKEAVDRVRAAFDSLERGGR</sequence>
<proteinExistence type="predicted"/>
<comment type="caution">
    <text evidence="3">The sequence shown here is derived from an EMBL/GenBank/DDBJ whole genome shotgun (WGS) entry which is preliminary data.</text>
</comment>
<dbReference type="PANTHER" id="PTHR38644:SF1">
    <property type="entry name" value="EXPRESSED PROTEIN"/>
    <property type="match status" value="1"/>
</dbReference>
<evidence type="ECO:0000313" key="3">
    <source>
        <dbReference type="EMBL" id="KAK7509345.1"/>
    </source>
</evidence>
<dbReference type="PANTHER" id="PTHR38644">
    <property type="entry name" value="EXPRESSED PROTEIN"/>
    <property type="match status" value="1"/>
</dbReference>
<dbReference type="EMBL" id="JBBPHU010000018">
    <property type="protein sequence ID" value="KAK7509345.1"/>
    <property type="molecule type" value="Genomic_DNA"/>
</dbReference>